<protein>
    <submittedName>
        <fullName evidence="1">Uncharacterized protein</fullName>
    </submittedName>
</protein>
<organism evidence="1">
    <name type="scientific">Hyperionvirus sp</name>
    <dbReference type="NCBI Taxonomy" id="2487770"/>
    <lineage>
        <taxon>Viruses</taxon>
        <taxon>Varidnaviria</taxon>
        <taxon>Bamfordvirae</taxon>
        <taxon>Nucleocytoviricota</taxon>
        <taxon>Megaviricetes</taxon>
        <taxon>Imitervirales</taxon>
        <taxon>Mimiviridae</taxon>
        <taxon>Klosneuvirinae</taxon>
    </lineage>
</organism>
<sequence length="96" mass="11258">MANRTIISARYRFLKILEDIESTTPTFKCHKINSLLDYITCYKSTKSDKVDNFLNWVSNNISHIRNGIDSLNQNIINDETADLINNFYSDVYEQHH</sequence>
<evidence type="ECO:0000313" key="1">
    <source>
        <dbReference type="EMBL" id="AYV83326.1"/>
    </source>
</evidence>
<reference evidence="1" key="1">
    <citation type="submission" date="2018-10" db="EMBL/GenBank/DDBJ databases">
        <title>Hidden diversity of soil giant viruses.</title>
        <authorList>
            <person name="Schulz F."/>
            <person name="Alteio L."/>
            <person name="Goudeau D."/>
            <person name="Ryan E.M."/>
            <person name="Malmstrom R.R."/>
            <person name="Blanchard J."/>
            <person name="Woyke T."/>
        </authorList>
    </citation>
    <scope>NUCLEOTIDE SEQUENCE</scope>
    <source>
        <strain evidence="1">HYV1</strain>
    </source>
</reference>
<name>A0A3G5A7U0_9VIRU</name>
<gene>
    <name evidence="1" type="ORF">Hyperionvirus6_7</name>
</gene>
<accession>A0A3G5A7U0</accession>
<proteinExistence type="predicted"/>
<dbReference type="EMBL" id="MK072388">
    <property type="protein sequence ID" value="AYV83326.1"/>
    <property type="molecule type" value="Genomic_DNA"/>
</dbReference>